<comment type="caution">
    <text evidence="1">The sequence shown here is derived from an EMBL/GenBank/DDBJ whole genome shotgun (WGS) entry which is preliminary data.</text>
</comment>
<proteinExistence type="predicted"/>
<protein>
    <submittedName>
        <fullName evidence="1">Uncharacterized protein</fullName>
    </submittedName>
</protein>
<dbReference type="RefSeq" id="WP_204911851.1">
    <property type="nucleotide sequence ID" value="NZ_BAAAYR010000001.1"/>
</dbReference>
<sequence length="243" mass="26165">MTATHASTLPGLTVDYCGEVYPVRPGHPLVIGRDADVAVDDNPFLHRQFLEVADRGDLWWLSNVGTVLSATVADEFGGLQAWLAPGGRLPLVFPRTVVWFTAGPTTYELDVHLEGSLFEPVRQRSELAGSVTVGRVSLTPDQHLLLVGLCEPVLHRQNRGGAVTPASSAVAERLGWTPTKLNRKLDNVCEKLTKLGVRGLHGDASRLATSRKARLVEYALATQLVTAADLALLPDPAGGPRRT</sequence>
<dbReference type="Proteomes" id="UP001500767">
    <property type="component" value="Unassembled WGS sequence"/>
</dbReference>
<organism evidence="1 2">
    <name type="scientific">Microlunatus spumicola</name>
    <dbReference type="NCBI Taxonomy" id="81499"/>
    <lineage>
        <taxon>Bacteria</taxon>
        <taxon>Bacillati</taxon>
        <taxon>Actinomycetota</taxon>
        <taxon>Actinomycetes</taxon>
        <taxon>Propionibacteriales</taxon>
        <taxon>Propionibacteriaceae</taxon>
        <taxon>Microlunatus</taxon>
    </lineage>
</organism>
<evidence type="ECO:0000313" key="2">
    <source>
        <dbReference type="Proteomes" id="UP001500767"/>
    </source>
</evidence>
<accession>A0ABP6WZ14</accession>
<dbReference type="EMBL" id="BAAAYR010000001">
    <property type="protein sequence ID" value="GAA3557779.1"/>
    <property type="molecule type" value="Genomic_DNA"/>
</dbReference>
<gene>
    <name evidence="1" type="ORF">GCM10022197_11330</name>
</gene>
<name>A0ABP6WZ14_9ACTN</name>
<evidence type="ECO:0000313" key="1">
    <source>
        <dbReference type="EMBL" id="GAA3557779.1"/>
    </source>
</evidence>
<keyword evidence="2" id="KW-1185">Reference proteome</keyword>
<reference evidence="2" key="1">
    <citation type="journal article" date="2019" name="Int. J. Syst. Evol. Microbiol.">
        <title>The Global Catalogue of Microorganisms (GCM) 10K type strain sequencing project: providing services to taxonomists for standard genome sequencing and annotation.</title>
        <authorList>
            <consortium name="The Broad Institute Genomics Platform"/>
            <consortium name="The Broad Institute Genome Sequencing Center for Infectious Disease"/>
            <person name="Wu L."/>
            <person name="Ma J."/>
        </authorList>
    </citation>
    <scope>NUCLEOTIDE SEQUENCE [LARGE SCALE GENOMIC DNA]</scope>
    <source>
        <strain evidence="2">JCM 16540</strain>
    </source>
</reference>